<protein>
    <submittedName>
        <fullName evidence="1">Uncharacterized protein</fullName>
    </submittedName>
</protein>
<evidence type="ECO:0000313" key="2">
    <source>
        <dbReference type="Proteomes" id="UP001150603"/>
    </source>
</evidence>
<proteinExistence type="predicted"/>
<keyword evidence="2" id="KW-1185">Reference proteome</keyword>
<comment type="caution">
    <text evidence="1">The sequence shown here is derived from an EMBL/GenBank/DDBJ whole genome shotgun (WGS) entry which is preliminary data.</text>
</comment>
<gene>
    <name evidence="1" type="ORF">FBU59_006710</name>
</gene>
<name>A0ACC1IZ40_9FUNG</name>
<sequence>MIADKKRQANDGFLFRHEAGAREMDDDEIIGTGGKSEDDPMADLVKELKKLDLQYEAEKPNRPVLVDRLPDDLLVHVLKMAGVVDTQIIGRFATACRRFAVISRDARLWKFMNSMVQKRVSSERFLEARNSVSIIEDSEDQTPSQDAFLVNERECIRQLYIEAKIYGGWLSMYMRRPRVRFDGIYISTCHYLRPSSAENTWNTPVMLVTYYRYLRFFRDGTCIKFLSTTEPAKVVKNIFWETKEKHVQWGVWRLDGRDVVAYTRDPERGNLT</sequence>
<reference evidence="1" key="1">
    <citation type="submission" date="2022-07" db="EMBL/GenBank/DDBJ databases">
        <title>Phylogenomic reconstructions and comparative analyses of Kickxellomycotina fungi.</title>
        <authorList>
            <person name="Reynolds N.K."/>
            <person name="Stajich J.E."/>
            <person name="Barry K."/>
            <person name="Grigoriev I.V."/>
            <person name="Crous P."/>
            <person name="Smith M.E."/>
        </authorList>
    </citation>
    <scope>NUCLEOTIDE SEQUENCE</scope>
    <source>
        <strain evidence="1">NRRL 5244</strain>
    </source>
</reference>
<feature type="non-terminal residue" evidence="1">
    <location>
        <position position="272"/>
    </location>
</feature>
<organism evidence="1 2">
    <name type="scientific">Linderina macrospora</name>
    <dbReference type="NCBI Taxonomy" id="4868"/>
    <lineage>
        <taxon>Eukaryota</taxon>
        <taxon>Fungi</taxon>
        <taxon>Fungi incertae sedis</taxon>
        <taxon>Zoopagomycota</taxon>
        <taxon>Kickxellomycotina</taxon>
        <taxon>Kickxellomycetes</taxon>
        <taxon>Kickxellales</taxon>
        <taxon>Kickxellaceae</taxon>
        <taxon>Linderina</taxon>
    </lineage>
</organism>
<accession>A0ACC1IZ40</accession>
<dbReference type="Proteomes" id="UP001150603">
    <property type="component" value="Unassembled WGS sequence"/>
</dbReference>
<evidence type="ECO:0000313" key="1">
    <source>
        <dbReference type="EMBL" id="KAJ1931435.1"/>
    </source>
</evidence>
<dbReference type="EMBL" id="JANBPW010006007">
    <property type="protein sequence ID" value="KAJ1931435.1"/>
    <property type="molecule type" value="Genomic_DNA"/>
</dbReference>